<organism evidence="1 2">
    <name type="scientific">Bipolaris victoriae (strain FI3)</name>
    <name type="common">Victoria blight of oats agent</name>
    <name type="synonym">Cochliobolus victoriae</name>
    <dbReference type="NCBI Taxonomy" id="930091"/>
    <lineage>
        <taxon>Eukaryota</taxon>
        <taxon>Fungi</taxon>
        <taxon>Dikarya</taxon>
        <taxon>Ascomycota</taxon>
        <taxon>Pezizomycotina</taxon>
        <taxon>Dothideomycetes</taxon>
        <taxon>Pleosporomycetidae</taxon>
        <taxon>Pleosporales</taxon>
        <taxon>Pleosporineae</taxon>
        <taxon>Pleosporaceae</taxon>
        <taxon>Bipolaris</taxon>
    </lineage>
</organism>
<dbReference type="GeneID" id="26249859"/>
<evidence type="ECO:0000313" key="2">
    <source>
        <dbReference type="Proteomes" id="UP000054337"/>
    </source>
</evidence>
<dbReference type="Proteomes" id="UP000054337">
    <property type="component" value="Unassembled WGS sequence"/>
</dbReference>
<dbReference type="EMBL" id="KI968805">
    <property type="protein sequence ID" value="EUN22663.1"/>
    <property type="molecule type" value="Genomic_DNA"/>
</dbReference>
<sequence>QKPTTVCRVSRKRDIQQDGVFCTHETKKIRRLHKVQIQKIAFIISNALSAFNQFCYYPLETMCPVISSSIERVNYGRSGADVPKPACKIRHSKDVLCDNCFSKLILLTPT</sequence>
<gene>
    <name evidence="1" type="ORF">COCVIDRAFT_110819</name>
</gene>
<evidence type="ECO:0000313" key="1">
    <source>
        <dbReference type="EMBL" id="EUN22663.1"/>
    </source>
</evidence>
<dbReference type="AlphaFoldDB" id="W7DX57"/>
<protein>
    <submittedName>
        <fullName evidence="1">Uncharacterized protein</fullName>
    </submittedName>
</protein>
<dbReference type="RefSeq" id="XP_014552243.1">
    <property type="nucleotide sequence ID" value="XM_014696757.1"/>
</dbReference>
<proteinExistence type="predicted"/>
<dbReference type="HOGENOM" id="CLU_2176936_0_0_1"/>
<keyword evidence="2" id="KW-1185">Reference proteome</keyword>
<feature type="non-terminal residue" evidence="1">
    <location>
        <position position="1"/>
    </location>
</feature>
<reference evidence="1 2" key="1">
    <citation type="journal article" date="2013" name="PLoS Genet.">
        <title>Comparative genome structure, secondary metabolite, and effector coding capacity across Cochliobolus pathogens.</title>
        <authorList>
            <person name="Condon B.J."/>
            <person name="Leng Y."/>
            <person name="Wu D."/>
            <person name="Bushley K.E."/>
            <person name="Ohm R.A."/>
            <person name="Otillar R."/>
            <person name="Martin J."/>
            <person name="Schackwitz W."/>
            <person name="Grimwood J."/>
            <person name="MohdZainudin N."/>
            <person name="Xue C."/>
            <person name="Wang R."/>
            <person name="Manning V.A."/>
            <person name="Dhillon B."/>
            <person name="Tu Z.J."/>
            <person name="Steffenson B.J."/>
            <person name="Salamov A."/>
            <person name="Sun H."/>
            <person name="Lowry S."/>
            <person name="LaButti K."/>
            <person name="Han J."/>
            <person name="Copeland A."/>
            <person name="Lindquist E."/>
            <person name="Barry K."/>
            <person name="Schmutz J."/>
            <person name="Baker S.E."/>
            <person name="Ciuffetti L.M."/>
            <person name="Grigoriev I.V."/>
            <person name="Zhong S."/>
            <person name="Turgeon B.G."/>
        </authorList>
    </citation>
    <scope>NUCLEOTIDE SEQUENCE [LARGE SCALE GENOMIC DNA]</scope>
    <source>
        <strain evidence="1 2">FI3</strain>
    </source>
</reference>
<name>W7DX57_BIPV3</name>
<accession>W7DX57</accession>